<keyword evidence="2" id="KW-1185">Reference proteome</keyword>
<dbReference type="Proteomes" id="UP001189429">
    <property type="component" value="Unassembled WGS sequence"/>
</dbReference>
<protein>
    <submittedName>
        <fullName evidence="1">Uncharacterized protein</fullName>
    </submittedName>
</protein>
<name>A0ABN9SKY8_9DINO</name>
<accession>A0ABN9SKY8</accession>
<comment type="caution">
    <text evidence="1">The sequence shown here is derived from an EMBL/GenBank/DDBJ whole genome shotgun (WGS) entry which is preliminary data.</text>
</comment>
<sequence>MEMLYRVGGIPVIVLPSLYGAQHRSSGSSSLSTRSVARELSMSNKYLSRGWCFFELCLAFAYGNIANAQIDPNVQDLVHTVKRLNADSVEGFREAFKRTRFTCEGDEAVVLQLFERTLRQKRARLSAAALLRWPLHGRG</sequence>
<evidence type="ECO:0000313" key="2">
    <source>
        <dbReference type="Proteomes" id="UP001189429"/>
    </source>
</evidence>
<organism evidence="1 2">
    <name type="scientific">Prorocentrum cordatum</name>
    <dbReference type="NCBI Taxonomy" id="2364126"/>
    <lineage>
        <taxon>Eukaryota</taxon>
        <taxon>Sar</taxon>
        <taxon>Alveolata</taxon>
        <taxon>Dinophyceae</taxon>
        <taxon>Prorocentrales</taxon>
        <taxon>Prorocentraceae</taxon>
        <taxon>Prorocentrum</taxon>
    </lineage>
</organism>
<reference evidence="1" key="1">
    <citation type="submission" date="2023-10" db="EMBL/GenBank/DDBJ databases">
        <authorList>
            <person name="Chen Y."/>
            <person name="Shah S."/>
            <person name="Dougan E. K."/>
            <person name="Thang M."/>
            <person name="Chan C."/>
        </authorList>
    </citation>
    <scope>NUCLEOTIDE SEQUENCE [LARGE SCALE GENOMIC DNA]</scope>
</reference>
<dbReference type="EMBL" id="CAUYUJ010011705">
    <property type="protein sequence ID" value="CAK0832440.1"/>
    <property type="molecule type" value="Genomic_DNA"/>
</dbReference>
<evidence type="ECO:0000313" key="1">
    <source>
        <dbReference type="EMBL" id="CAK0832440.1"/>
    </source>
</evidence>
<proteinExistence type="predicted"/>
<gene>
    <name evidence="1" type="ORF">PCOR1329_LOCUS30457</name>
</gene>